<keyword evidence="7 9" id="KW-0732">Signal</keyword>
<accession>A0A1U7M5R0</accession>
<evidence type="ECO:0000256" key="9">
    <source>
        <dbReference type="SAM" id="SignalP"/>
    </source>
</evidence>
<dbReference type="GO" id="GO:0042938">
    <property type="term" value="P:dipeptide transport"/>
    <property type="evidence" value="ECO:0007669"/>
    <property type="project" value="TreeGrafter"/>
</dbReference>
<dbReference type="Gene3D" id="3.90.76.10">
    <property type="entry name" value="Dipeptide-binding Protein, Domain 1"/>
    <property type="match status" value="1"/>
</dbReference>
<protein>
    <recommendedName>
        <fullName evidence="5">Glutathione-binding protein GsiB</fullName>
    </recommendedName>
</protein>
<evidence type="ECO:0000256" key="2">
    <source>
        <dbReference type="ARBA" id="ARBA00004193"/>
    </source>
</evidence>
<feature type="chain" id="PRO_5039672649" description="Glutathione-binding protein GsiB" evidence="9">
    <location>
        <begin position="20"/>
        <end position="530"/>
    </location>
</feature>
<feature type="signal peptide" evidence="9">
    <location>
        <begin position="1"/>
        <end position="19"/>
    </location>
</feature>
<feature type="domain" description="Solute-binding protein family 5" evidence="10">
    <location>
        <begin position="85"/>
        <end position="443"/>
    </location>
</feature>
<dbReference type="CDD" id="cd08499">
    <property type="entry name" value="PBP2_Ylib_like"/>
    <property type="match status" value="1"/>
</dbReference>
<reference evidence="11 12" key="1">
    <citation type="submission" date="2016-02" db="EMBL/GenBank/DDBJ databases">
        <title>Genome sequence of Tissierella creatinophila DSM 6911.</title>
        <authorList>
            <person name="Poehlein A."/>
            <person name="Daniel R."/>
        </authorList>
    </citation>
    <scope>NUCLEOTIDE SEQUENCE [LARGE SCALE GENOMIC DNA]</scope>
    <source>
        <strain evidence="11 12">DSM 6911</strain>
    </source>
</reference>
<name>A0A1U7M5R0_TISCR</name>
<dbReference type="InterPro" id="IPR039424">
    <property type="entry name" value="SBP_5"/>
</dbReference>
<evidence type="ECO:0000313" key="11">
    <source>
        <dbReference type="EMBL" id="OLS02653.1"/>
    </source>
</evidence>
<dbReference type="InterPro" id="IPR000914">
    <property type="entry name" value="SBP_5_dom"/>
</dbReference>
<evidence type="ECO:0000256" key="7">
    <source>
        <dbReference type="ARBA" id="ARBA00022729"/>
    </source>
</evidence>
<dbReference type="Pfam" id="PF00496">
    <property type="entry name" value="SBP_bac_5"/>
    <property type="match status" value="1"/>
</dbReference>
<dbReference type="GO" id="GO:1904680">
    <property type="term" value="F:peptide transmembrane transporter activity"/>
    <property type="evidence" value="ECO:0007669"/>
    <property type="project" value="TreeGrafter"/>
</dbReference>
<evidence type="ECO:0000259" key="10">
    <source>
        <dbReference type="Pfam" id="PF00496"/>
    </source>
</evidence>
<dbReference type="Gene3D" id="3.10.105.10">
    <property type="entry name" value="Dipeptide-binding Protein, Domain 3"/>
    <property type="match status" value="1"/>
</dbReference>
<dbReference type="InterPro" id="IPR030678">
    <property type="entry name" value="Peptide/Ni-bd"/>
</dbReference>
<dbReference type="InterPro" id="IPR023765">
    <property type="entry name" value="SBP_5_CS"/>
</dbReference>
<evidence type="ECO:0000256" key="5">
    <source>
        <dbReference type="ARBA" id="ARBA00017393"/>
    </source>
</evidence>
<dbReference type="PIRSF" id="PIRSF002741">
    <property type="entry name" value="MppA"/>
    <property type="match status" value="1"/>
</dbReference>
<gene>
    <name evidence="11" type="primary">gsiB</name>
    <name evidence="11" type="ORF">TICRE_14540</name>
</gene>
<evidence type="ECO:0000256" key="8">
    <source>
        <dbReference type="ARBA" id="ARBA00022764"/>
    </source>
</evidence>
<dbReference type="PANTHER" id="PTHR30290">
    <property type="entry name" value="PERIPLASMIC BINDING COMPONENT OF ABC TRANSPORTER"/>
    <property type="match status" value="1"/>
</dbReference>
<dbReference type="GO" id="GO:0030288">
    <property type="term" value="C:outer membrane-bounded periplasmic space"/>
    <property type="evidence" value="ECO:0007669"/>
    <property type="project" value="TreeGrafter"/>
</dbReference>
<dbReference type="PROSITE" id="PS01040">
    <property type="entry name" value="SBP_BACTERIAL_5"/>
    <property type="match status" value="1"/>
</dbReference>
<dbReference type="OrthoDB" id="9772924at2"/>
<evidence type="ECO:0000256" key="6">
    <source>
        <dbReference type="ARBA" id="ARBA00022448"/>
    </source>
</evidence>
<dbReference type="GO" id="GO:0043190">
    <property type="term" value="C:ATP-binding cassette (ABC) transporter complex"/>
    <property type="evidence" value="ECO:0007669"/>
    <property type="project" value="InterPro"/>
</dbReference>
<dbReference type="EMBL" id="LTDM01000022">
    <property type="protein sequence ID" value="OLS02653.1"/>
    <property type="molecule type" value="Genomic_DNA"/>
</dbReference>
<keyword evidence="8" id="KW-0574">Periplasm</keyword>
<dbReference type="AlphaFoldDB" id="A0A1U7M5R0"/>
<comment type="similarity">
    <text evidence="4">Belongs to the bacterial solute-binding protein 5 family.</text>
</comment>
<organism evidence="11 12">
    <name type="scientific">Tissierella creatinophila DSM 6911</name>
    <dbReference type="NCBI Taxonomy" id="1123403"/>
    <lineage>
        <taxon>Bacteria</taxon>
        <taxon>Bacillati</taxon>
        <taxon>Bacillota</taxon>
        <taxon>Tissierellia</taxon>
        <taxon>Tissierellales</taxon>
        <taxon>Tissierellaceae</taxon>
        <taxon>Tissierella</taxon>
    </lineage>
</organism>
<evidence type="ECO:0000313" key="12">
    <source>
        <dbReference type="Proteomes" id="UP000186112"/>
    </source>
</evidence>
<dbReference type="PANTHER" id="PTHR30290:SF32">
    <property type="entry name" value="GLUTATHIONE-BINDING PROTEIN GSIB"/>
    <property type="match status" value="1"/>
</dbReference>
<comment type="function">
    <text evidence="1">Part of the ABC transporter complex GsiABCD involved in glutathione import. Binds glutathione.</text>
</comment>
<dbReference type="Proteomes" id="UP000186112">
    <property type="component" value="Unassembled WGS sequence"/>
</dbReference>
<keyword evidence="12" id="KW-1185">Reference proteome</keyword>
<comment type="subcellular location">
    <subcellularLocation>
        <location evidence="2">Cell membrane</location>
        <topology evidence="2">Lipid-anchor</topology>
    </subcellularLocation>
    <subcellularLocation>
        <location evidence="3">Periplasm</location>
    </subcellularLocation>
</comment>
<comment type="caution">
    <text evidence="11">The sequence shown here is derived from an EMBL/GenBank/DDBJ whole genome shotgun (WGS) entry which is preliminary data.</text>
</comment>
<sequence>MKKKLIILGLIIVLALNLAACGGTDTGKTPDGGDKGAGQKSNTDIVISTAVDFITMDPADTNDTLSGSVQRTMMEGLFGFDKEMKVVPLLAESYEANDEATEFTLKLKEGVKFSDGEEWNADAAKVNFDRLADQEQGLKRNTLFKVVKSTEKLGDYEIKITLSEPFGAFVNTLAHPAALMISPKALEKHGKEVSQNPVGTGQYTFKEWKPGESLTIEANKDYWGGAPEFTSITFKPVTENGTRISMLKSGDADFIFPVPTEQIEALKSEKDIEVATLPSIIVRYITLNTAKPPFDNIKVRQALNYAIDKDAFGKVVYDGFTAPMDSLIAGNVQYHSAQKPYDYDIKKAKELLKEAGYENGFETTIWSSNTTTNIKATQFIQQQLAEIGVKLKVENMEIGTLDEKVTGYAEGTPGKDAGVEMYMIGWSPSTGDADWGLRPLAASESFPPVSYNVAYYSNPEFDKAIYEALQTADSDKRNEAYERAQKIVWEDAPMIYLTVDETSFAARNNISGIYILPDGSLSVKDGKVNK</sequence>
<proteinExistence type="inferred from homology"/>
<evidence type="ECO:0000256" key="3">
    <source>
        <dbReference type="ARBA" id="ARBA00004418"/>
    </source>
</evidence>
<keyword evidence="6" id="KW-0813">Transport</keyword>
<dbReference type="SUPFAM" id="SSF53850">
    <property type="entry name" value="Periplasmic binding protein-like II"/>
    <property type="match status" value="1"/>
</dbReference>
<evidence type="ECO:0000256" key="4">
    <source>
        <dbReference type="ARBA" id="ARBA00005695"/>
    </source>
</evidence>
<dbReference type="RefSeq" id="WP_075726590.1">
    <property type="nucleotide sequence ID" value="NZ_LTDM01000022.1"/>
</dbReference>
<dbReference type="Gene3D" id="3.40.190.10">
    <property type="entry name" value="Periplasmic binding protein-like II"/>
    <property type="match status" value="1"/>
</dbReference>
<evidence type="ECO:0000256" key="1">
    <source>
        <dbReference type="ARBA" id="ARBA00003489"/>
    </source>
</evidence>